<dbReference type="InterPro" id="IPR036396">
    <property type="entry name" value="Cyt_P450_sf"/>
</dbReference>
<dbReference type="STRING" id="1367422.A0A178ZE28"/>
<evidence type="ECO:0000256" key="10">
    <source>
        <dbReference type="SAM" id="MobiDB-lite"/>
    </source>
</evidence>
<evidence type="ECO:0000256" key="2">
    <source>
        <dbReference type="ARBA" id="ARBA00010617"/>
    </source>
</evidence>
<dbReference type="PROSITE" id="PS01359">
    <property type="entry name" value="ZF_PHD_1"/>
    <property type="match status" value="1"/>
</dbReference>
<feature type="compositionally biased region" description="Low complexity" evidence="10">
    <location>
        <begin position="425"/>
        <end position="438"/>
    </location>
</feature>
<reference evidence="13 14" key="1">
    <citation type="submission" date="2016-04" db="EMBL/GenBank/DDBJ databases">
        <title>Draft genome of Fonsecaea erecta CBS 125763.</title>
        <authorList>
            <person name="Weiss V.A."/>
            <person name="Vicente V.A."/>
            <person name="Raittz R.T."/>
            <person name="Moreno L.F."/>
            <person name="De Souza E.M."/>
            <person name="Pedrosa F.O."/>
            <person name="Steffens M.B."/>
            <person name="Faoro H."/>
            <person name="Tadra-Sfeir M.Z."/>
            <person name="Najafzadeh M.J."/>
            <person name="Felipe M.S."/>
            <person name="Teixeira M."/>
            <person name="Sun J."/>
            <person name="Xi L."/>
            <person name="Gomes R."/>
            <person name="De Azevedo C.M."/>
            <person name="Salgado C.G."/>
            <person name="Da Silva M.B."/>
            <person name="Nascimento M.F."/>
            <person name="Queiroz-Telles F."/>
            <person name="Attili D.S."/>
            <person name="Gorbushina A."/>
        </authorList>
    </citation>
    <scope>NUCLEOTIDE SEQUENCE [LARGE SCALE GENOMIC DNA]</scope>
    <source>
        <strain evidence="13 14">CBS 125763</strain>
    </source>
</reference>
<dbReference type="InterPro" id="IPR001965">
    <property type="entry name" value="Znf_PHD"/>
</dbReference>
<dbReference type="GO" id="GO:0005506">
    <property type="term" value="F:iron ion binding"/>
    <property type="evidence" value="ECO:0007669"/>
    <property type="project" value="InterPro"/>
</dbReference>
<evidence type="ECO:0000259" key="12">
    <source>
        <dbReference type="PROSITE" id="PS50157"/>
    </source>
</evidence>
<feature type="region of interest" description="Disordered" evidence="10">
    <location>
        <begin position="129"/>
        <end position="174"/>
    </location>
</feature>
<dbReference type="Pfam" id="PF00067">
    <property type="entry name" value="p450"/>
    <property type="match status" value="1"/>
</dbReference>
<dbReference type="PRINTS" id="PR01239">
    <property type="entry name" value="EP450IICYP52"/>
</dbReference>
<evidence type="ECO:0000256" key="3">
    <source>
        <dbReference type="ARBA" id="ARBA00022723"/>
    </source>
</evidence>
<dbReference type="OrthoDB" id="436852at2759"/>
<dbReference type="InterPro" id="IPR001128">
    <property type="entry name" value="Cyt_P450"/>
</dbReference>
<gene>
    <name evidence="13" type="ORF">AYL99_07108</name>
</gene>
<keyword evidence="7" id="KW-0408">Iron</keyword>
<evidence type="ECO:0000256" key="9">
    <source>
        <dbReference type="PROSITE-ProRule" id="PRU00042"/>
    </source>
</evidence>
<proteinExistence type="inferred from homology"/>
<feature type="domain" description="PHD-type" evidence="11">
    <location>
        <begin position="442"/>
        <end position="493"/>
    </location>
</feature>
<dbReference type="CDD" id="cd11063">
    <property type="entry name" value="CYP52"/>
    <property type="match status" value="1"/>
</dbReference>
<dbReference type="PANTHER" id="PTHR24287">
    <property type="entry name" value="P450, PUTATIVE (EUROFUNG)-RELATED"/>
    <property type="match status" value="1"/>
</dbReference>
<name>A0A178ZE28_9EURO</name>
<dbReference type="PROSITE" id="PS50157">
    <property type="entry name" value="ZINC_FINGER_C2H2_2"/>
    <property type="match status" value="1"/>
</dbReference>
<evidence type="ECO:0000256" key="6">
    <source>
        <dbReference type="ARBA" id="ARBA00023002"/>
    </source>
</evidence>
<feature type="region of interest" description="Disordered" evidence="10">
    <location>
        <begin position="1"/>
        <end position="114"/>
    </location>
</feature>
<dbReference type="Gene3D" id="3.30.40.10">
    <property type="entry name" value="Zinc/RING finger domain, C3HC4 (zinc finger)"/>
    <property type="match status" value="1"/>
</dbReference>
<feature type="compositionally biased region" description="Basic and acidic residues" evidence="10">
    <location>
        <begin position="132"/>
        <end position="142"/>
    </location>
</feature>
<feature type="compositionally biased region" description="Basic and acidic residues" evidence="10">
    <location>
        <begin position="75"/>
        <end position="84"/>
    </location>
</feature>
<keyword evidence="8" id="KW-0503">Monooxygenase</keyword>
<feature type="compositionally biased region" description="Basic and acidic residues" evidence="10">
    <location>
        <begin position="243"/>
        <end position="256"/>
    </location>
</feature>
<dbReference type="EMBL" id="LVYI01000006">
    <property type="protein sequence ID" value="OAP58018.1"/>
    <property type="molecule type" value="Genomic_DNA"/>
</dbReference>
<feature type="region of interest" description="Disordered" evidence="10">
    <location>
        <begin position="641"/>
        <end position="663"/>
    </location>
</feature>
<feature type="compositionally biased region" description="Basic and acidic residues" evidence="10">
    <location>
        <begin position="641"/>
        <end position="658"/>
    </location>
</feature>
<dbReference type="PRINTS" id="PR00385">
    <property type="entry name" value="P450"/>
</dbReference>
<comment type="similarity">
    <text evidence="2">Belongs to the cytochrome P450 family.</text>
</comment>
<feature type="compositionally biased region" description="Acidic residues" evidence="10">
    <location>
        <begin position="597"/>
        <end position="611"/>
    </location>
</feature>
<evidence type="ECO:0000256" key="5">
    <source>
        <dbReference type="ARBA" id="ARBA00022833"/>
    </source>
</evidence>
<feature type="region of interest" description="Disordered" evidence="10">
    <location>
        <begin position="541"/>
        <end position="614"/>
    </location>
</feature>
<organism evidence="13 14">
    <name type="scientific">Fonsecaea erecta</name>
    <dbReference type="NCBI Taxonomy" id="1367422"/>
    <lineage>
        <taxon>Eukaryota</taxon>
        <taxon>Fungi</taxon>
        <taxon>Dikarya</taxon>
        <taxon>Ascomycota</taxon>
        <taxon>Pezizomycotina</taxon>
        <taxon>Eurotiomycetes</taxon>
        <taxon>Chaetothyriomycetidae</taxon>
        <taxon>Chaetothyriales</taxon>
        <taxon>Herpotrichiellaceae</taxon>
        <taxon>Fonsecaea</taxon>
    </lineage>
</organism>
<dbReference type="InterPro" id="IPR047146">
    <property type="entry name" value="Cyt_P450_E_CYP52_fungi"/>
</dbReference>
<evidence type="ECO:0000259" key="11">
    <source>
        <dbReference type="PROSITE" id="PS50016"/>
    </source>
</evidence>
<dbReference type="InterPro" id="IPR002974">
    <property type="entry name" value="Cyt_P450_E_CYP52_ascomycetes"/>
</dbReference>
<dbReference type="InterPro" id="IPR013087">
    <property type="entry name" value="Znf_C2H2_type"/>
</dbReference>
<dbReference type="PROSITE" id="PS00028">
    <property type="entry name" value="ZINC_FINGER_C2H2_1"/>
    <property type="match status" value="1"/>
</dbReference>
<feature type="compositionally biased region" description="Basic residues" evidence="10">
    <location>
        <begin position="347"/>
        <end position="363"/>
    </location>
</feature>
<sequence>MAFALSELLNPEPTSIATPADGAHSNIESHGMDTAEPPPAYFAPELFQPSDDAPPHLDTVPSSVQNEDTPMDDVSMFKESEHLAGLDGSNDEDHIKQENMDMGYPPLDEEPDPAVNSSLMEMVEESLYAEDALPKDAREKTPKQRKHPGKSRKADPDAPPRSSIHSSKNEGQHTDRRYLCYLCNKLFTRRRSVRDHISKIHNTKTWEPVRSLEIIVEPSTGEPLEPLEHIIARGPPPPPPKLSKAEKALRAAKRAEDEDEDDEEPQPRDNREEDEEKQEAQEDILFAAQPVADWSLPPTGTAGTLKKVPSIAESRASSTEPFATPAPLAGKKRPAPDDPARLLSAAARKKGTAKVRSISNKKAKLSESEQSPPAARSSFRSPSATPSTNQLKLGPSKLKTQTSAASVKSSPDPASSRAASREIGSPSPSIADTSSSSNDDGEVFCICRKGDNHTWMIACDGGCDEWFHGNCVNIKERDGELIDKYICPSCTKPGLQTTWKRMCRRKDCRKPARVTQVPPSKYCSDACGRMFFVDLVQRGDPQAQTSKDGQYIIEGPPLKKHRKKQRRREKPSKPLLTLVNGVDPDSRLATPAYSDEEKTEYETDSSLDDDMLPNRGSALRAGEIKALIEKCKDIEQLKALGRKPDTPPRDIDMADVDSKPPAPLDLEYDELETTKMANIVEEKKRLNVRYEMLIAREKFLELIKARSSTIVEEIRKTHPKMKDLCGFDPRMAWSDEEFSTWYNHNGGRAIIDAGADARIGPPEEALNDEESTKLSNGVAQHSQSPGVDAEGEEYDNMPKKGGVCIKNRCPRHRNWAKGQLAEEERAFAKSHGCLPPQSEFRHRWPWALDLIKKHVATVLTDHALMLQVEFTESMGITFAAYMFGLVGYFTSDPCNIKAITETHFQDMGLGVRRPACYPFFGEGIFTQDGPAWKHSREMLRRQFARVQARDLETFTAQVETLVSTFRDSKAAVVDLQPAFFRFTLATTTALLFGESIETLSAAEQREFAEHFDSATWATAVRLPLAHLSFLYNTPSYRKSCRIVRRYADHFIERAFQYEREHGREKATAKYPFIFDLYTEYQDRSLVRDQLVNVLLAGRDTTACTMSWAVFHLVRHPEMLQRLRDEINEVADSETVITRSHTRNMPYLKAVLNETLRLYPQVPMNTRCTVRTTFLPKGGGPDGESPVLVPRNAGITFSPYHMHRRKELFGEDAHDYKPERWLDGKLSATIGCAYIPFLHGFRTCLGKDFALSEASYALVRLLQAYPALRLPPGTVVVPTGREKQSLTLVVSSLEGCKVVLD</sequence>
<keyword evidence="5" id="KW-0862">Zinc</keyword>
<evidence type="ECO:0000313" key="13">
    <source>
        <dbReference type="EMBL" id="OAP58018.1"/>
    </source>
</evidence>
<dbReference type="InterPro" id="IPR019787">
    <property type="entry name" value="Znf_PHD-finger"/>
</dbReference>
<dbReference type="InterPro" id="IPR013083">
    <property type="entry name" value="Znf_RING/FYVE/PHD"/>
</dbReference>
<dbReference type="Gene3D" id="1.10.630.10">
    <property type="entry name" value="Cytochrome P450"/>
    <property type="match status" value="1"/>
</dbReference>
<comment type="cofactor">
    <cofactor evidence="1">
        <name>heme</name>
        <dbReference type="ChEBI" id="CHEBI:30413"/>
    </cofactor>
</comment>
<comment type="caution">
    <text evidence="13">The sequence shown here is derived from an EMBL/GenBank/DDBJ whole genome shotgun (WGS) entry which is preliminary data.</text>
</comment>
<feature type="region of interest" description="Disordered" evidence="10">
    <location>
        <begin position="220"/>
        <end position="439"/>
    </location>
</feature>
<keyword evidence="6" id="KW-0560">Oxidoreductase</keyword>
<dbReference type="SUPFAM" id="SSF48264">
    <property type="entry name" value="Cytochrome P450"/>
    <property type="match status" value="1"/>
</dbReference>
<dbReference type="GO" id="GO:0020037">
    <property type="term" value="F:heme binding"/>
    <property type="evidence" value="ECO:0007669"/>
    <property type="project" value="InterPro"/>
</dbReference>
<evidence type="ECO:0000313" key="14">
    <source>
        <dbReference type="Proteomes" id="UP000078343"/>
    </source>
</evidence>
<evidence type="ECO:0000256" key="7">
    <source>
        <dbReference type="ARBA" id="ARBA00023004"/>
    </source>
</evidence>
<dbReference type="InterPro" id="IPR019786">
    <property type="entry name" value="Zinc_finger_PHD-type_CS"/>
</dbReference>
<evidence type="ECO:0000256" key="4">
    <source>
        <dbReference type="ARBA" id="ARBA00022771"/>
    </source>
</evidence>
<evidence type="ECO:0000256" key="1">
    <source>
        <dbReference type="ARBA" id="ARBA00001971"/>
    </source>
</evidence>
<feature type="compositionally biased region" description="Low complexity" evidence="10">
    <location>
        <begin position="371"/>
        <end position="388"/>
    </location>
</feature>
<feature type="compositionally biased region" description="Polar residues" evidence="10">
    <location>
        <begin position="773"/>
        <end position="785"/>
    </location>
</feature>
<dbReference type="PANTHER" id="PTHR24287:SF18">
    <property type="entry name" value="CYTOCHROME P450 MONOOXYGENASE APDE-RELATED"/>
    <property type="match status" value="1"/>
</dbReference>
<dbReference type="GO" id="GO:0008270">
    <property type="term" value="F:zinc ion binding"/>
    <property type="evidence" value="ECO:0007669"/>
    <property type="project" value="UniProtKB-KW"/>
</dbReference>
<dbReference type="GeneID" id="30011276"/>
<evidence type="ECO:0000256" key="8">
    <source>
        <dbReference type="ARBA" id="ARBA00023033"/>
    </source>
</evidence>
<dbReference type="PROSITE" id="PS50016">
    <property type="entry name" value="ZF_PHD_2"/>
    <property type="match status" value="1"/>
</dbReference>
<feature type="domain" description="C2H2-type" evidence="12">
    <location>
        <begin position="178"/>
        <end position="206"/>
    </location>
</feature>
<protein>
    <recommendedName>
        <fullName evidence="15">PHD-type domain-containing protein</fullName>
    </recommendedName>
</protein>
<keyword evidence="4 9" id="KW-0863">Zinc-finger</keyword>
<accession>A0A178ZE28</accession>
<keyword evidence="14" id="KW-1185">Reference proteome</keyword>
<dbReference type="SUPFAM" id="SSF57903">
    <property type="entry name" value="FYVE/PHD zinc finger"/>
    <property type="match status" value="1"/>
</dbReference>
<feature type="compositionally biased region" description="Polar residues" evidence="10">
    <location>
        <begin position="398"/>
        <end position="408"/>
    </location>
</feature>
<dbReference type="GO" id="GO:0016712">
    <property type="term" value="F:oxidoreductase activity, acting on paired donors, with incorporation or reduction of molecular oxygen, reduced flavin or flavoprotein as one donor, and incorporation of one atom of oxygen"/>
    <property type="evidence" value="ECO:0007669"/>
    <property type="project" value="InterPro"/>
</dbReference>
<feature type="compositionally biased region" description="Low complexity" evidence="10">
    <location>
        <begin position="409"/>
        <end position="418"/>
    </location>
</feature>
<feature type="compositionally biased region" description="Basic residues" evidence="10">
    <location>
        <begin position="558"/>
        <end position="570"/>
    </location>
</feature>
<dbReference type="InterPro" id="IPR011011">
    <property type="entry name" value="Znf_FYVE_PHD"/>
</dbReference>
<feature type="region of interest" description="Disordered" evidence="10">
    <location>
        <begin position="762"/>
        <end position="793"/>
    </location>
</feature>
<dbReference type="Pfam" id="PF00628">
    <property type="entry name" value="PHD"/>
    <property type="match status" value="1"/>
</dbReference>
<dbReference type="Proteomes" id="UP000078343">
    <property type="component" value="Unassembled WGS sequence"/>
</dbReference>
<keyword evidence="3" id="KW-0479">Metal-binding</keyword>
<evidence type="ECO:0008006" key="15">
    <source>
        <dbReference type="Google" id="ProtNLM"/>
    </source>
</evidence>
<dbReference type="RefSeq" id="XP_018691385.1">
    <property type="nucleotide sequence ID" value="XM_018838617.1"/>
</dbReference>
<dbReference type="SMART" id="SM00249">
    <property type="entry name" value="PHD"/>
    <property type="match status" value="1"/>
</dbReference>